<organism evidence="1 2">
    <name type="scientific">Clostridium diolis</name>
    <dbReference type="NCBI Taxonomy" id="223919"/>
    <lineage>
        <taxon>Bacteria</taxon>
        <taxon>Bacillati</taxon>
        <taxon>Bacillota</taxon>
        <taxon>Clostridia</taxon>
        <taxon>Eubacteriales</taxon>
        <taxon>Clostridiaceae</taxon>
        <taxon>Clostridium</taxon>
    </lineage>
</organism>
<dbReference type="AlphaFoldDB" id="A0AAV3W4B4"/>
<dbReference type="EMBL" id="BJLA01000011">
    <property type="protein sequence ID" value="GEA32307.1"/>
    <property type="molecule type" value="Genomic_DNA"/>
</dbReference>
<keyword evidence="2" id="KW-1185">Reference proteome</keyword>
<protein>
    <submittedName>
        <fullName evidence="1">Uncharacterized protein</fullName>
    </submittedName>
</protein>
<evidence type="ECO:0000313" key="2">
    <source>
        <dbReference type="Proteomes" id="UP000325212"/>
    </source>
</evidence>
<dbReference type="Proteomes" id="UP000325212">
    <property type="component" value="Unassembled WGS sequence"/>
</dbReference>
<sequence>MCTYARNAYIFVKQAFEIELLKVISERLFRLLLVINLLEEHAEMGTTFYLELSSGDFLSPVE</sequence>
<name>A0AAV3W4B4_9CLOT</name>
<comment type="caution">
    <text evidence="1">The sequence shown here is derived from an EMBL/GenBank/DDBJ whole genome shotgun (WGS) entry which is preliminary data.</text>
</comment>
<gene>
    <name evidence="1" type="ORF">CDIOL_32300</name>
</gene>
<accession>A0AAV3W4B4</accession>
<evidence type="ECO:0000313" key="1">
    <source>
        <dbReference type="EMBL" id="GEA32307.1"/>
    </source>
</evidence>
<proteinExistence type="predicted"/>
<reference evidence="1 2" key="1">
    <citation type="submission" date="2019-06" db="EMBL/GenBank/DDBJ databases">
        <title>Draft genome sequence of Clostridium diolis DSM 15410.</title>
        <authorList>
            <person name="Kobayashi H."/>
            <person name="Tanizawa Y."/>
            <person name="Tohno M."/>
        </authorList>
    </citation>
    <scope>NUCLEOTIDE SEQUENCE [LARGE SCALE GENOMIC DNA]</scope>
    <source>
        <strain evidence="1 2">DSM 15410</strain>
    </source>
</reference>